<evidence type="ECO:0000259" key="5">
    <source>
        <dbReference type="PROSITE" id="PS50850"/>
    </source>
</evidence>
<feature type="transmembrane region" description="Helical" evidence="4">
    <location>
        <begin position="139"/>
        <end position="164"/>
    </location>
</feature>
<evidence type="ECO:0000313" key="6">
    <source>
        <dbReference type="EMBL" id="MXU64726.1"/>
    </source>
</evidence>
<dbReference type="Pfam" id="PF07690">
    <property type="entry name" value="MFS_1"/>
    <property type="match status" value="1"/>
</dbReference>
<organism evidence="6 7">
    <name type="scientific">Oceanomicrobium pacificus</name>
    <dbReference type="NCBI Taxonomy" id="2692916"/>
    <lineage>
        <taxon>Bacteria</taxon>
        <taxon>Pseudomonadati</taxon>
        <taxon>Pseudomonadota</taxon>
        <taxon>Alphaproteobacteria</taxon>
        <taxon>Rhodobacterales</taxon>
        <taxon>Paracoccaceae</taxon>
        <taxon>Oceanomicrobium</taxon>
    </lineage>
</organism>
<feature type="transmembrane region" description="Helical" evidence="4">
    <location>
        <begin position="103"/>
        <end position="127"/>
    </location>
</feature>
<evidence type="ECO:0000256" key="1">
    <source>
        <dbReference type="ARBA" id="ARBA00022692"/>
    </source>
</evidence>
<dbReference type="PROSITE" id="PS50850">
    <property type="entry name" value="MFS"/>
    <property type="match status" value="1"/>
</dbReference>
<evidence type="ECO:0000256" key="2">
    <source>
        <dbReference type="ARBA" id="ARBA00022989"/>
    </source>
</evidence>
<dbReference type="Gene3D" id="1.20.1250.20">
    <property type="entry name" value="MFS general substrate transporter like domains"/>
    <property type="match status" value="2"/>
</dbReference>
<dbReference type="PANTHER" id="PTHR11360:SF308">
    <property type="entry name" value="BLL3089 PROTEIN"/>
    <property type="match status" value="1"/>
</dbReference>
<evidence type="ECO:0000256" key="3">
    <source>
        <dbReference type="ARBA" id="ARBA00023136"/>
    </source>
</evidence>
<dbReference type="InterPro" id="IPR050327">
    <property type="entry name" value="Proton-linked_MCT"/>
</dbReference>
<feature type="transmembrane region" description="Helical" evidence="4">
    <location>
        <begin position="221"/>
        <end position="242"/>
    </location>
</feature>
<feature type="transmembrane region" description="Helical" evidence="4">
    <location>
        <begin position="48"/>
        <end position="68"/>
    </location>
</feature>
<feature type="transmembrane region" description="Helical" evidence="4">
    <location>
        <begin position="170"/>
        <end position="188"/>
    </location>
</feature>
<keyword evidence="2 4" id="KW-1133">Transmembrane helix</keyword>
<feature type="transmembrane region" description="Helical" evidence="4">
    <location>
        <begin position="346"/>
        <end position="367"/>
    </location>
</feature>
<feature type="transmembrane region" description="Helical" evidence="4">
    <location>
        <begin position="80"/>
        <end position="97"/>
    </location>
</feature>
<name>A0A6B0TLG1_9RHOB</name>
<feature type="transmembrane region" description="Helical" evidence="4">
    <location>
        <begin position="379"/>
        <end position="398"/>
    </location>
</feature>
<dbReference type="InterPro" id="IPR011701">
    <property type="entry name" value="MFS"/>
</dbReference>
<dbReference type="InterPro" id="IPR020846">
    <property type="entry name" value="MFS_dom"/>
</dbReference>
<dbReference type="RefSeq" id="WP_160852371.1">
    <property type="nucleotide sequence ID" value="NZ_WUWG01000001.1"/>
</dbReference>
<reference evidence="6 7" key="1">
    <citation type="submission" date="2019-12" db="EMBL/GenBank/DDBJ databases">
        <title>Strain KN286 was isolated from seawater, which was collected from Caroline Seamount in the tropical western Pacific.</title>
        <authorList>
            <person name="Wang Q."/>
        </authorList>
    </citation>
    <scope>NUCLEOTIDE SEQUENCE [LARGE SCALE GENOMIC DNA]</scope>
    <source>
        <strain evidence="6 7">KN286</strain>
    </source>
</reference>
<feature type="transmembrane region" description="Helical" evidence="4">
    <location>
        <begin position="262"/>
        <end position="281"/>
    </location>
</feature>
<dbReference type="InterPro" id="IPR036259">
    <property type="entry name" value="MFS_trans_sf"/>
</dbReference>
<dbReference type="EMBL" id="WUWG01000001">
    <property type="protein sequence ID" value="MXU64726.1"/>
    <property type="molecule type" value="Genomic_DNA"/>
</dbReference>
<keyword evidence="3 4" id="KW-0472">Membrane</keyword>
<comment type="caution">
    <text evidence="6">The sequence shown here is derived from an EMBL/GenBank/DDBJ whole genome shotgun (WGS) entry which is preliminary data.</text>
</comment>
<evidence type="ECO:0000256" key="4">
    <source>
        <dbReference type="SAM" id="Phobius"/>
    </source>
</evidence>
<dbReference type="SUPFAM" id="SSF103473">
    <property type="entry name" value="MFS general substrate transporter"/>
    <property type="match status" value="1"/>
</dbReference>
<protein>
    <submittedName>
        <fullName evidence="6">MFS transporter</fullName>
    </submittedName>
</protein>
<feature type="transmembrane region" description="Helical" evidence="4">
    <location>
        <begin position="12"/>
        <end position="36"/>
    </location>
</feature>
<evidence type="ECO:0000313" key="7">
    <source>
        <dbReference type="Proteomes" id="UP000436016"/>
    </source>
</evidence>
<sequence>MSYFAFLRANLRWLAAGFMLMFASSFGQTFFISIFAGEIRATFGLSHGAWGGIYTIGTLASAGLMFLSGGLADRIPPKRLTLMVLILFICAALAMAANPVAMLLPVIIFALRYCGQGMMSHMAIVNVGRWFAARRGQAVSVTSLGFSVGEAFLPIIFVLIMGVIGWRGGWVVAALILVGLWPVLAVLLRADRQPVGTTGAEADQTGMDGRHWSRHDALSHWLFWICLPALMAPPAFGTAFFFQQVHLTEVKDWPLEGFVALFPIYTGSGVASMFLFGWIVDRFGSSRILPFFLAPLCLGLVLAARADTLLSVLPAFLFLGMMHGMNTALFGAFWPDVYGTKHLGSVRAVASSLGVFASAIGPGITGLMIDRGIGFETQLLMMAGYCLIVSLPLFTAMMRLRRHLVRAA</sequence>
<keyword evidence="1 4" id="KW-0812">Transmembrane</keyword>
<feature type="transmembrane region" description="Helical" evidence="4">
    <location>
        <begin position="312"/>
        <end position="334"/>
    </location>
</feature>
<dbReference type="GO" id="GO:0022857">
    <property type="term" value="F:transmembrane transporter activity"/>
    <property type="evidence" value="ECO:0007669"/>
    <property type="project" value="InterPro"/>
</dbReference>
<accession>A0A6B0TLG1</accession>
<gene>
    <name evidence="6" type="ORF">GSH16_04660</name>
</gene>
<dbReference type="PANTHER" id="PTHR11360">
    <property type="entry name" value="MONOCARBOXYLATE TRANSPORTER"/>
    <property type="match status" value="1"/>
</dbReference>
<dbReference type="Proteomes" id="UP000436016">
    <property type="component" value="Unassembled WGS sequence"/>
</dbReference>
<dbReference type="AlphaFoldDB" id="A0A6B0TLG1"/>
<feature type="domain" description="Major facilitator superfamily (MFS) profile" evidence="5">
    <location>
        <begin position="13"/>
        <end position="401"/>
    </location>
</feature>
<proteinExistence type="predicted"/>
<keyword evidence="7" id="KW-1185">Reference proteome</keyword>
<feature type="transmembrane region" description="Helical" evidence="4">
    <location>
        <begin position="288"/>
        <end position="306"/>
    </location>
</feature>